<feature type="domain" description="DNA-directed RNA polymerase subunit 2 hybrid-binding" evidence="12">
    <location>
        <begin position="7"/>
        <end position="121"/>
    </location>
</feature>
<evidence type="ECO:0000313" key="14">
    <source>
        <dbReference type="Proteomes" id="UP000222542"/>
    </source>
</evidence>
<comment type="subcellular location">
    <subcellularLocation>
        <location evidence="11">Cell membrane</location>
        <topology evidence="11">Multi-pass membrane protein</topology>
    </subcellularLocation>
    <subcellularLocation>
        <location evidence="1">Membrane</location>
        <topology evidence="1">Multi-pass membrane protein</topology>
    </subcellularLocation>
</comment>
<reference evidence="13 14" key="1">
    <citation type="journal article" date="2014" name="Nat. Genet.">
        <title>Genome sequence of the hot pepper provides insights into the evolution of pungency in Capsicum species.</title>
        <authorList>
            <person name="Kim S."/>
            <person name="Park M."/>
            <person name="Yeom S.I."/>
            <person name="Kim Y.M."/>
            <person name="Lee J.M."/>
            <person name="Lee H.A."/>
            <person name="Seo E."/>
            <person name="Choi J."/>
            <person name="Cheong K."/>
            <person name="Kim K.T."/>
            <person name="Jung K."/>
            <person name="Lee G.W."/>
            <person name="Oh S.K."/>
            <person name="Bae C."/>
            <person name="Kim S.B."/>
            <person name="Lee H.Y."/>
            <person name="Kim S.Y."/>
            <person name="Kim M.S."/>
            <person name="Kang B.C."/>
            <person name="Jo Y.D."/>
            <person name="Yang H.B."/>
            <person name="Jeong H.J."/>
            <person name="Kang W.H."/>
            <person name="Kwon J.K."/>
            <person name="Shin C."/>
            <person name="Lim J.Y."/>
            <person name="Park J.H."/>
            <person name="Huh J.H."/>
            <person name="Kim J.S."/>
            <person name="Kim B.D."/>
            <person name="Cohen O."/>
            <person name="Paran I."/>
            <person name="Suh M.C."/>
            <person name="Lee S.B."/>
            <person name="Kim Y.K."/>
            <person name="Shin Y."/>
            <person name="Noh S.J."/>
            <person name="Park J."/>
            <person name="Seo Y.S."/>
            <person name="Kwon S.Y."/>
            <person name="Kim H.A."/>
            <person name="Park J.M."/>
            <person name="Kim H.J."/>
            <person name="Choi S.B."/>
            <person name="Bosland P.W."/>
            <person name="Reeves G."/>
            <person name="Jo S.H."/>
            <person name="Lee B.W."/>
            <person name="Cho H.T."/>
            <person name="Choi H.S."/>
            <person name="Lee M.S."/>
            <person name="Yu Y."/>
            <person name="Do Choi Y."/>
            <person name="Park B.S."/>
            <person name="van Deynze A."/>
            <person name="Ashrafi H."/>
            <person name="Hill T."/>
            <person name="Kim W.T."/>
            <person name="Pai H.S."/>
            <person name="Ahn H.K."/>
            <person name="Yeam I."/>
            <person name="Giovannoni J.J."/>
            <person name="Rose J.K."/>
            <person name="Sorensen I."/>
            <person name="Lee S.J."/>
            <person name="Kim R.W."/>
            <person name="Choi I.Y."/>
            <person name="Choi B.S."/>
            <person name="Lim J.S."/>
            <person name="Lee Y.H."/>
            <person name="Choi D."/>
        </authorList>
    </citation>
    <scope>NUCLEOTIDE SEQUENCE [LARGE SCALE GENOMIC DNA]</scope>
    <source>
        <strain evidence="14">cv. CM334</strain>
    </source>
</reference>
<evidence type="ECO:0000256" key="4">
    <source>
        <dbReference type="ARBA" id="ARBA00022478"/>
    </source>
</evidence>
<dbReference type="InterPro" id="IPR001694">
    <property type="entry name" value="NADH_UbQ_OxRdtase_su1/FPO"/>
</dbReference>
<gene>
    <name evidence="13" type="ORF">T459_29925</name>
</gene>
<evidence type="ECO:0000256" key="1">
    <source>
        <dbReference type="ARBA" id="ARBA00004141"/>
    </source>
</evidence>
<keyword evidence="9" id="KW-0472">Membrane</keyword>
<dbReference type="EC" id="2.7.7.6" evidence="3"/>
<dbReference type="GO" id="GO:0000428">
    <property type="term" value="C:DNA-directed RNA polymerase complex"/>
    <property type="evidence" value="ECO:0007669"/>
    <property type="project" value="UniProtKB-KW"/>
</dbReference>
<comment type="caution">
    <text evidence="13">The sequence shown here is derived from an EMBL/GenBank/DDBJ whole genome shotgun (WGS) entry which is preliminary data.</text>
</comment>
<protein>
    <recommendedName>
        <fullName evidence="3">DNA-directed RNA polymerase</fullName>
        <ecNumber evidence="3">2.7.7.6</ecNumber>
    </recommendedName>
</protein>
<name>A0A2G2Y6Y5_CAPAN</name>
<comment type="similarity">
    <text evidence="2 11">Belongs to the complex I subunit 1 family.</text>
</comment>
<dbReference type="GO" id="GO:0045271">
    <property type="term" value="C:respiratory chain complex I"/>
    <property type="evidence" value="ECO:0000318"/>
    <property type="project" value="GO_Central"/>
</dbReference>
<keyword evidence="10" id="KW-0804">Transcription</keyword>
<dbReference type="Gene3D" id="2.40.270.10">
    <property type="entry name" value="DNA-directed RNA polymerase, subunit 2, domain 6"/>
    <property type="match status" value="1"/>
</dbReference>
<evidence type="ECO:0000256" key="2">
    <source>
        <dbReference type="ARBA" id="ARBA00010535"/>
    </source>
</evidence>
<dbReference type="GO" id="GO:0009060">
    <property type="term" value="P:aerobic respiration"/>
    <property type="evidence" value="ECO:0000318"/>
    <property type="project" value="GO_Central"/>
</dbReference>
<dbReference type="Pfam" id="PF00562">
    <property type="entry name" value="RNA_pol_Rpb2_6"/>
    <property type="match status" value="1"/>
</dbReference>
<dbReference type="PANTHER" id="PTHR11432">
    <property type="entry name" value="NADH DEHYDROGENASE SUBUNIT 1"/>
    <property type="match status" value="1"/>
</dbReference>
<proteinExistence type="inferred from homology"/>
<evidence type="ECO:0000256" key="6">
    <source>
        <dbReference type="ARBA" id="ARBA00022692"/>
    </source>
</evidence>
<keyword evidence="4" id="KW-0240">DNA-directed RNA polymerase</keyword>
<evidence type="ECO:0000256" key="3">
    <source>
        <dbReference type="ARBA" id="ARBA00012418"/>
    </source>
</evidence>
<dbReference type="GO" id="GO:0003899">
    <property type="term" value="F:DNA-directed RNA polymerase activity"/>
    <property type="evidence" value="ECO:0007669"/>
    <property type="project" value="UniProtKB-EC"/>
</dbReference>
<evidence type="ECO:0000256" key="10">
    <source>
        <dbReference type="ARBA" id="ARBA00023163"/>
    </source>
</evidence>
<reference evidence="13 14" key="2">
    <citation type="journal article" date="2017" name="Genome Biol.">
        <title>New reference genome sequences of hot pepper reveal the massive evolution of plant disease-resistance genes by retroduplication.</title>
        <authorList>
            <person name="Kim S."/>
            <person name="Park J."/>
            <person name="Yeom S.I."/>
            <person name="Kim Y.M."/>
            <person name="Seo E."/>
            <person name="Kim K.T."/>
            <person name="Kim M.S."/>
            <person name="Lee J.M."/>
            <person name="Cheong K."/>
            <person name="Shin H.S."/>
            <person name="Kim S.B."/>
            <person name="Han K."/>
            <person name="Lee J."/>
            <person name="Park M."/>
            <person name="Lee H.A."/>
            <person name="Lee H.Y."/>
            <person name="Lee Y."/>
            <person name="Oh S."/>
            <person name="Lee J.H."/>
            <person name="Choi E."/>
            <person name="Choi E."/>
            <person name="Lee S.E."/>
            <person name="Jeon J."/>
            <person name="Kim H."/>
            <person name="Choi G."/>
            <person name="Song H."/>
            <person name="Lee J."/>
            <person name="Lee S.C."/>
            <person name="Kwon J.K."/>
            <person name="Lee H.Y."/>
            <person name="Koo N."/>
            <person name="Hong Y."/>
            <person name="Kim R.W."/>
            <person name="Kang W.H."/>
            <person name="Huh J.H."/>
            <person name="Kang B.C."/>
            <person name="Yang T.J."/>
            <person name="Lee Y.H."/>
            <person name="Bennetzen J.L."/>
            <person name="Choi D."/>
        </authorList>
    </citation>
    <scope>NUCLEOTIDE SEQUENCE [LARGE SCALE GENOMIC DNA]</scope>
    <source>
        <strain evidence="14">cv. CM334</strain>
    </source>
</reference>
<dbReference type="GO" id="GO:0003677">
    <property type="term" value="F:DNA binding"/>
    <property type="evidence" value="ECO:0007669"/>
    <property type="project" value="InterPro"/>
</dbReference>
<keyword evidence="6 11" id="KW-0812">Transmembrane</keyword>
<dbReference type="InterPro" id="IPR037033">
    <property type="entry name" value="DNA-dir_RNAP_su2_hyb_sf"/>
</dbReference>
<dbReference type="STRING" id="4072.A0A2G2Y6Y5"/>
<accession>A0A2G2Y6Y5</accession>
<keyword evidence="5" id="KW-0808">Transferase</keyword>
<dbReference type="Gramene" id="PHT65500">
    <property type="protein sequence ID" value="PHT65500"/>
    <property type="gene ID" value="T459_29925"/>
</dbReference>
<evidence type="ECO:0000256" key="7">
    <source>
        <dbReference type="ARBA" id="ARBA00022695"/>
    </source>
</evidence>
<evidence type="ECO:0000313" key="13">
    <source>
        <dbReference type="EMBL" id="PHT65500.1"/>
    </source>
</evidence>
<evidence type="ECO:0000256" key="5">
    <source>
        <dbReference type="ARBA" id="ARBA00022679"/>
    </source>
</evidence>
<keyword evidence="11" id="KW-0520">NAD</keyword>
<dbReference type="PANTHER" id="PTHR11432:SF3">
    <property type="entry name" value="NADH-UBIQUINONE OXIDOREDUCTASE CHAIN 1"/>
    <property type="match status" value="1"/>
</dbReference>
<dbReference type="EMBL" id="AYRZ02000012">
    <property type="protein sequence ID" value="PHT65500.1"/>
    <property type="molecule type" value="Genomic_DNA"/>
</dbReference>
<dbReference type="Gene3D" id="2.40.50.150">
    <property type="match status" value="1"/>
</dbReference>
<evidence type="ECO:0000259" key="12">
    <source>
        <dbReference type="Pfam" id="PF00562"/>
    </source>
</evidence>
<keyword evidence="14" id="KW-1185">Reference proteome</keyword>
<dbReference type="GO" id="GO:0005886">
    <property type="term" value="C:plasma membrane"/>
    <property type="evidence" value="ECO:0007669"/>
    <property type="project" value="UniProtKB-SubCell"/>
</dbReference>
<organism evidence="13 14">
    <name type="scientific">Capsicum annuum</name>
    <name type="common">Capsicum pepper</name>
    <dbReference type="NCBI Taxonomy" id="4072"/>
    <lineage>
        <taxon>Eukaryota</taxon>
        <taxon>Viridiplantae</taxon>
        <taxon>Streptophyta</taxon>
        <taxon>Embryophyta</taxon>
        <taxon>Tracheophyta</taxon>
        <taxon>Spermatophyta</taxon>
        <taxon>Magnoliopsida</taxon>
        <taxon>eudicotyledons</taxon>
        <taxon>Gunneridae</taxon>
        <taxon>Pentapetalae</taxon>
        <taxon>asterids</taxon>
        <taxon>lamiids</taxon>
        <taxon>Solanales</taxon>
        <taxon>Solanaceae</taxon>
        <taxon>Solanoideae</taxon>
        <taxon>Capsiceae</taxon>
        <taxon>Capsicum</taxon>
    </lineage>
</organism>
<keyword evidence="8" id="KW-1133">Transmembrane helix</keyword>
<dbReference type="InterPro" id="IPR007120">
    <property type="entry name" value="DNA-dir_RNAP_su2_dom"/>
</dbReference>
<evidence type="ECO:0000256" key="9">
    <source>
        <dbReference type="ARBA" id="ARBA00023136"/>
    </source>
</evidence>
<dbReference type="AlphaFoldDB" id="A0A2G2Y6Y5"/>
<keyword evidence="7" id="KW-0548">Nucleotidyltransferase</keyword>
<dbReference type="Proteomes" id="UP000222542">
    <property type="component" value="Unassembled WGS sequence"/>
</dbReference>
<sequence length="704" mass="77923">MHQKLQVTQGKRIKKVQILADGAATIGGELALGKNVLVAYMPCEGYNSEDVVLISERLVYEDICTSFHIRKYEIQTHVTCQGPEKDTNEIPHLEAHLLHNLAKNGIVMLGSWVETGVLVDTGREQAKRVILNGKKDTTTSPLCWITNANIVASERHRLEIQVLVYLSQITISDVAVIAQTYTDNTGGSKTFDGERTAAMESAALDTFLLPDLCGVVIGGAINLNSFFDMRIIEFFIAQERESISLRPDFQKWDSEKSSVRRDNKEMLSISQIQISPSMLLRSTYQGIERKDSGTEQVGLGSNGPLRSLYWSYSSCAPCERILICEGNRLDVPLTQPRNGLEGTAIWGIYASCYRAHFLLYIIRLAALSNQGPGHKGHGSRNFREIVMAQKQIWSGLLLFPVLVMFFISRLAETNRASFDLPEVEAESVAGYNVEYARDSILNSSLLAEANISGSRGLILTETRGGSLLTSKYSILGKSSRSDEDAGGGVIFSTKPSLPAAEEDPRDWSEIDRALDQLELVKIKEPKYLLDKNISPSIELEKNRVSKGCKTGNLSQELDLQPPQAKLQRPKPTIAELWSSLLLHEFWLQRMAYVYPYGATIIHKACFTLDPMLSLSEPSTGELGKRPCKAAIIFAKSLSAFPLLSGRAYDHCDSRIVGLRLGSMISLQGLNTHAHLDKKTRLRSLGQLIASLGFSASFSYIDPLC</sequence>
<dbReference type="InterPro" id="IPR014724">
    <property type="entry name" value="RNA_pol_RPB2_OB-fold"/>
</dbReference>
<dbReference type="Gene3D" id="2.40.50.100">
    <property type="match status" value="1"/>
</dbReference>
<dbReference type="GO" id="GO:0006351">
    <property type="term" value="P:DNA-templated transcription"/>
    <property type="evidence" value="ECO:0007669"/>
    <property type="project" value="InterPro"/>
</dbReference>
<dbReference type="Pfam" id="PF00146">
    <property type="entry name" value="NADHdh"/>
    <property type="match status" value="1"/>
</dbReference>
<evidence type="ECO:0000256" key="8">
    <source>
        <dbReference type="ARBA" id="ARBA00022989"/>
    </source>
</evidence>
<dbReference type="SUPFAM" id="SSF64484">
    <property type="entry name" value="beta and beta-prime subunits of DNA dependent RNA-polymerase"/>
    <property type="match status" value="1"/>
</dbReference>
<evidence type="ECO:0000256" key="11">
    <source>
        <dbReference type="RuleBase" id="RU000471"/>
    </source>
</evidence>